<dbReference type="AlphaFoldDB" id="A0A0C1VSN4"/>
<evidence type="ECO:0000256" key="2">
    <source>
        <dbReference type="ARBA" id="ARBA00023015"/>
    </source>
</evidence>
<dbReference type="PANTHER" id="PTHR30537:SF5">
    <property type="entry name" value="HTH-TYPE TRANSCRIPTIONAL ACTIVATOR TTDR-RELATED"/>
    <property type="match status" value="1"/>
</dbReference>
<dbReference type="InterPro" id="IPR036390">
    <property type="entry name" value="WH_DNA-bd_sf"/>
</dbReference>
<dbReference type="SUPFAM" id="SSF46785">
    <property type="entry name" value="Winged helix' DNA-binding domain"/>
    <property type="match status" value="1"/>
</dbReference>
<dbReference type="Gene3D" id="1.10.10.10">
    <property type="entry name" value="Winged helix-like DNA-binding domain superfamily/Winged helix DNA-binding domain"/>
    <property type="match status" value="1"/>
</dbReference>
<comment type="similarity">
    <text evidence="1">Belongs to the LysR transcriptional regulatory family.</text>
</comment>
<dbReference type="RefSeq" id="WP_020195357.1">
    <property type="nucleotide sequence ID" value="NZ_BAOH01000020.1"/>
</dbReference>
<dbReference type="Proteomes" id="UP000031586">
    <property type="component" value="Unassembled WGS sequence"/>
</dbReference>
<evidence type="ECO:0000256" key="1">
    <source>
        <dbReference type="ARBA" id="ARBA00009437"/>
    </source>
</evidence>
<organism evidence="6 7">
    <name type="scientific">Vibrio owensii CAIM 1854 = LMG 25443</name>
    <dbReference type="NCBI Taxonomy" id="1229493"/>
    <lineage>
        <taxon>Bacteria</taxon>
        <taxon>Pseudomonadati</taxon>
        <taxon>Pseudomonadota</taxon>
        <taxon>Gammaproteobacteria</taxon>
        <taxon>Vibrionales</taxon>
        <taxon>Vibrionaceae</taxon>
        <taxon>Vibrio</taxon>
    </lineage>
</organism>
<dbReference type="InterPro" id="IPR036388">
    <property type="entry name" value="WH-like_DNA-bd_sf"/>
</dbReference>
<gene>
    <name evidence="6" type="ORF">H735_11955</name>
</gene>
<dbReference type="SUPFAM" id="SSF53850">
    <property type="entry name" value="Periplasmic binding protein-like II"/>
    <property type="match status" value="1"/>
</dbReference>
<dbReference type="PANTHER" id="PTHR30537">
    <property type="entry name" value="HTH-TYPE TRANSCRIPTIONAL REGULATOR"/>
    <property type="match status" value="1"/>
</dbReference>
<dbReference type="InterPro" id="IPR005119">
    <property type="entry name" value="LysR_subst-bd"/>
</dbReference>
<keyword evidence="4" id="KW-0804">Transcription</keyword>
<dbReference type="EMBL" id="JPRD01000017">
    <property type="protein sequence ID" value="KIF52893.1"/>
    <property type="molecule type" value="Genomic_DNA"/>
</dbReference>
<dbReference type="Pfam" id="PF00126">
    <property type="entry name" value="HTH_1"/>
    <property type="match status" value="1"/>
</dbReference>
<comment type="caution">
    <text evidence="6">The sequence shown here is derived from an EMBL/GenBank/DDBJ whole genome shotgun (WGS) entry which is preliminary data.</text>
</comment>
<dbReference type="InterPro" id="IPR000847">
    <property type="entry name" value="LysR_HTH_N"/>
</dbReference>
<accession>A0A0C1VSN4</accession>
<reference evidence="6 7" key="1">
    <citation type="submission" date="2014-07" db="EMBL/GenBank/DDBJ databases">
        <title>Unique and conserved regions in Vibrio harveyi and related species in comparison with the shrimp pathogen Vibrio harveyi CAIM 1792.</title>
        <authorList>
            <person name="Espinoza-Valles I."/>
            <person name="Vora G."/>
            <person name="Leekitcharoenphon P."/>
            <person name="Ussery D."/>
            <person name="Hoj L."/>
            <person name="Gomez-Gil B."/>
        </authorList>
    </citation>
    <scope>NUCLEOTIDE SEQUENCE [LARGE SCALE GENOMIC DNA]</scope>
    <source>
        <strain evidence="7">CAIM 1854 / LMG 25443</strain>
    </source>
</reference>
<dbReference type="GO" id="GO:0043565">
    <property type="term" value="F:sequence-specific DNA binding"/>
    <property type="evidence" value="ECO:0007669"/>
    <property type="project" value="TreeGrafter"/>
</dbReference>
<dbReference type="PATRIC" id="fig|1229493.5.peg.1488"/>
<dbReference type="FunFam" id="1.10.10.10:FF:000001">
    <property type="entry name" value="LysR family transcriptional regulator"/>
    <property type="match status" value="1"/>
</dbReference>
<feature type="domain" description="HTH lysR-type" evidence="5">
    <location>
        <begin position="4"/>
        <end position="61"/>
    </location>
</feature>
<dbReference type="PROSITE" id="PS50931">
    <property type="entry name" value="HTH_LYSR"/>
    <property type="match status" value="1"/>
</dbReference>
<evidence type="ECO:0000313" key="6">
    <source>
        <dbReference type="EMBL" id="KIF52893.1"/>
    </source>
</evidence>
<dbReference type="GO" id="GO:0006351">
    <property type="term" value="P:DNA-templated transcription"/>
    <property type="evidence" value="ECO:0007669"/>
    <property type="project" value="TreeGrafter"/>
</dbReference>
<dbReference type="GO" id="GO:0003700">
    <property type="term" value="F:DNA-binding transcription factor activity"/>
    <property type="evidence" value="ECO:0007669"/>
    <property type="project" value="InterPro"/>
</dbReference>
<dbReference type="CDD" id="cd08422">
    <property type="entry name" value="PBP2_CrgA_like"/>
    <property type="match status" value="1"/>
</dbReference>
<dbReference type="Pfam" id="PF03466">
    <property type="entry name" value="LysR_substrate"/>
    <property type="match status" value="1"/>
</dbReference>
<protein>
    <submittedName>
        <fullName evidence="6">LysR family transcriptional regulator</fullName>
    </submittedName>
</protein>
<evidence type="ECO:0000313" key="7">
    <source>
        <dbReference type="Proteomes" id="UP000031586"/>
    </source>
</evidence>
<keyword evidence="2" id="KW-0805">Transcription regulation</keyword>
<dbReference type="InterPro" id="IPR058163">
    <property type="entry name" value="LysR-type_TF_proteobact-type"/>
</dbReference>
<evidence type="ECO:0000256" key="3">
    <source>
        <dbReference type="ARBA" id="ARBA00023125"/>
    </source>
</evidence>
<proteinExistence type="inferred from homology"/>
<sequence length="305" mass="34379">MNNLSWRGIRAFIYVAECGSFTSAAEAMGASKANVSQLVSELESSLGVQLLYRTTRQLRLTEIGDGYFRKCKEAMLQLDAAAEWAQQATSEIKGRIHMNCVGGPIGEELIAPLVMSFQATYPNVEVELDFSKHRVDLIEDSYDLVLRVGEMPDSTLIARRLTTLRTHYVASPDFLERHPNILVPEDLKALPLIHGSVDHWIMKNHKEQRIINVGQGIKAATGRTMRHAAISGLGVTRLTDVYCHADLTSGRLIEVLPEWSEKTLLSLVCPPVKYQLPRVKMLMDWISDRFEEHYKQFKIEGEHSS</sequence>
<name>A0A0C1VSN4_9VIBR</name>
<keyword evidence="3" id="KW-0238">DNA-binding</keyword>
<evidence type="ECO:0000256" key="4">
    <source>
        <dbReference type="ARBA" id="ARBA00023163"/>
    </source>
</evidence>
<evidence type="ECO:0000259" key="5">
    <source>
        <dbReference type="PROSITE" id="PS50931"/>
    </source>
</evidence>
<dbReference type="Gene3D" id="3.40.190.290">
    <property type="match status" value="1"/>
</dbReference>